<dbReference type="Proteomes" id="UP000030960">
    <property type="component" value="Unassembled WGS sequence"/>
</dbReference>
<protein>
    <submittedName>
        <fullName evidence="1">Uncharacterized protein</fullName>
    </submittedName>
</protein>
<accession>A0A225QUE1</accession>
<accession>A0A0B3RR85</accession>
<organism evidence="1 2">
    <name type="scientific">Mameliella alba</name>
    <dbReference type="NCBI Taxonomy" id="561184"/>
    <lineage>
        <taxon>Bacteria</taxon>
        <taxon>Pseudomonadati</taxon>
        <taxon>Pseudomonadota</taxon>
        <taxon>Alphaproteobacteria</taxon>
        <taxon>Rhodobacterales</taxon>
        <taxon>Roseobacteraceae</taxon>
        <taxon>Mameliella</taxon>
    </lineage>
</organism>
<sequence>MPISYSIHPDRGLAHFHMTGTIDVAQTLGSFSDYVRNPRFDPSYVMLTDAQDVGAVDADFLGIVGGVQRAMPFLRSFPEEASSIIYAPRDLIFGMARIMQQVVEPVSRLRFQILRDEGEALALAGQPEADFYALDQALRPRVAAG</sequence>
<comment type="caution">
    <text evidence="1">The sequence shown here is derived from an EMBL/GenBank/DDBJ whole genome shotgun (WGS) entry which is preliminary data.</text>
</comment>
<dbReference type="STRING" id="561184.SAMN05216376_101242"/>
<dbReference type="AlphaFoldDB" id="A0A0B3RR85"/>
<gene>
    <name evidence="1" type="ORF">OA50_01613</name>
</gene>
<reference evidence="1 2" key="1">
    <citation type="submission" date="2014-10" db="EMBL/GenBank/DDBJ databases">
        <title>Genome sequence of Ponticoccus sp. strain UMTAT08 isolated from clonal culture of toxic dinoflagellate Alexandrium tamiyavanichii.</title>
        <authorList>
            <person name="Gan H.Y."/>
            <person name="Muhd D.-D."/>
            <person name="Mohd Noor M.E."/>
            <person name="Yeong Y.S."/>
            <person name="Usup G."/>
        </authorList>
    </citation>
    <scope>NUCLEOTIDE SEQUENCE [LARGE SCALE GENOMIC DNA]</scope>
    <source>
        <strain evidence="1 2">UMTAT08</strain>
    </source>
</reference>
<evidence type="ECO:0000313" key="1">
    <source>
        <dbReference type="EMBL" id="KHQ53625.1"/>
    </source>
</evidence>
<dbReference type="RefSeq" id="WP_088669062.1">
    <property type="nucleotide sequence ID" value="NZ_FMZI01000001.1"/>
</dbReference>
<evidence type="ECO:0000313" key="2">
    <source>
        <dbReference type="Proteomes" id="UP000030960"/>
    </source>
</evidence>
<name>A0A0B3RR85_9RHOB</name>
<keyword evidence="2" id="KW-1185">Reference proteome</keyword>
<proteinExistence type="predicted"/>
<dbReference type="EMBL" id="JSUQ01000006">
    <property type="protein sequence ID" value="KHQ53625.1"/>
    <property type="molecule type" value="Genomic_DNA"/>
</dbReference>